<dbReference type="InterPro" id="IPR027417">
    <property type="entry name" value="P-loop_NTPase"/>
</dbReference>
<dbReference type="PROSITE" id="PS50929">
    <property type="entry name" value="ABC_TM1F"/>
    <property type="match status" value="1"/>
</dbReference>
<dbReference type="InterPro" id="IPR039421">
    <property type="entry name" value="Type_1_exporter"/>
</dbReference>
<feature type="transmembrane region" description="Helical" evidence="7">
    <location>
        <begin position="282"/>
        <end position="303"/>
    </location>
</feature>
<keyword evidence="2 7" id="KW-0812">Transmembrane</keyword>
<gene>
    <name evidence="10" type="ORF">J4G78_04850</name>
</gene>
<dbReference type="PROSITE" id="PS00211">
    <property type="entry name" value="ABC_TRANSPORTER_1"/>
    <property type="match status" value="1"/>
</dbReference>
<name>A0ABX7T5N3_9SPHN</name>
<dbReference type="InterPro" id="IPR011527">
    <property type="entry name" value="ABC1_TM_dom"/>
</dbReference>
<keyword evidence="6 7" id="KW-0472">Membrane</keyword>
<dbReference type="InterPro" id="IPR003593">
    <property type="entry name" value="AAA+_ATPase"/>
</dbReference>
<dbReference type="RefSeq" id="WP_207988979.1">
    <property type="nucleotide sequence ID" value="NZ_CP071794.1"/>
</dbReference>
<evidence type="ECO:0000259" key="9">
    <source>
        <dbReference type="PROSITE" id="PS50929"/>
    </source>
</evidence>
<evidence type="ECO:0000259" key="8">
    <source>
        <dbReference type="PROSITE" id="PS50893"/>
    </source>
</evidence>
<protein>
    <submittedName>
        <fullName evidence="10">Peptidase domain-containing ABC transporter</fullName>
    </submittedName>
</protein>
<feature type="transmembrane region" description="Helical" evidence="7">
    <location>
        <begin position="65"/>
        <end position="86"/>
    </location>
</feature>
<evidence type="ECO:0000256" key="2">
    <source>
        <dbReference type="ARBA" id="ARBA00022692"/>
    </source>
</evidence>
<feature type="transmembrane region" description="Helical" evidence="7">
    <location>
        <begin position="254"/>
        <end position="276"/>
    </location>
</feature>
<dbReference type="Pfam" id="PF00664">
    <property type="entry name" value="ABC_membrane"/>
    <property type="match status" value="1"/>
</dbReference>
<dbReference type="PANTHER" id="PTHR43394:SF1">
    <property type="entry name" value="ATP-BINDING CASSETTE SUB-FAMILY B MEMBER 10, MITOCHONDRIAL"/>
    <property type="match status" value="1"/>
</dbReference>
<feature type="transmembrane region" description="Helical" evidence="7">
    <location>
        <begin position="170"/>
        <end position="189"/>
    </location>
</feature>
<dbReference type="Gene3D" id="3.40.50.300">
    <property type="entry name" value="P-loop containing nucleotide triphosphate hydrolases"/>
    <property type="match status" value="1"/>
</dbReference>
<organism evidence="10 11">
    <name type="scientific">Parasphingorhabdus cellanae</name>
    <dbReference type="NCBI Taxonomy" id="2806553"/>
    <lineage>
        <taxon>Bacteria</taxon>
        <taxon>Pseudomonadati</taxon>
        <taxon>Pseudomonadota</taxon>
        <taxon>Alphaproteobacteria</taxon>
        <taxon>Sphingomonadales</taxon>
        <taxon>Sphingomonadaceae</taxon>
        <taxon>Parasphingorhabdus</taxon>
    </lineage>
</organism>
<keyword evidence="5 7" id="KW-1133">Transmembrane helix</keyword>
<dbReference type="Gene3D" id="1.20.1560.10">
    <property type="entry name" value="ABC transporter type 1, transmembrane domain"/>
    <property type="match status" value="1"/>
</dbReference>
<proteinExistence type="predicted"/>
<dbReference type="SMART" id="SM00382">
    <property type="entry name" value="AAA"/>
    <property type="match status" value="1"/>
</dbReference>
<keyword evidence="4" id="KW-0067">ATP-binding</keyword>
<dbReference type="InterPro" id="IPR017871">
    <property type="entry name" value="ABC_transporter-like_CS"/>
</dbReference>
<evidence type="ECO:0000256" key="1">
    <source>
        <dbReference type="ARBA" id="ARBA00004651"/>
    </source>
</evidence>
<comment type="subcellular location">
    <subcellularLocation>
        <location evidence="1">Cell membrane</location>
        <topology evidence="1">Multi-pass membrane protein</topology>
    </subcellularLocation>
</comment>
<evidence type="ECO:0000313" key="10">
    <source>
        <dbReference type="EMBL" id="QTD56904.1"/>
    </source>
</evidence>
<sequence>MDEFEQGDFRQQLKLSDLWSNIKGTKRAVGQVVLLSLLLQVFALSTPYYVQLAVDQALQNQDIPFLIKLALFFAALIVLAGMTTILRSSILLSLGSLFGSGLSSNISRKLFRLPIDWFYRRHLGDILSRFQSVTPIRKLLAEDAPAAIVDGVLALSTLIVMAIYSNLLAFVSFVGMVGIIAVRLSIFLAQRRAQEDMLIANAREQSVLIETLRGIRSLRLSGQESLRHALWRTRMVEAVNSAIRFNRLENWQNALEYTILGIENVVVILVAISLAVEGGFTVGMIMAFLAYKVLFFVAVSTLLDRFIEFKMLDLHLERLADIALTEDDLGLQEYGNVQANLVGSIELRGVKYRYGDTEPYVLNGIDLKISNGETIAITGTSGGGKSTLIHLLLGLFRPSAGEVWIDDVPIHTFGYQNYHRQVSAVLQDDTLFAGSLGDNITMFDENPDMEKVVKASTAAAIYSDVKKMPMGFDTLVGDMGNALSGGQQQRVILARALYREPKVLVLDEATSHLDEETEKSINEAIANLGITRVIVAHRKETIAKADRVVRLDRGLVTAIR</sequence>
<dbReference type="CDD" id="cd18567">
    <property type="entry name" value="ABC_6TM_CvaB_RaxB_like"/>
    <property type="match status" value="1"/>
</dbReference>
<dbReference type="PANTHER" id="PTHR43394">
    <property type="entry name" value="ATP-DEPENDENT PERMEASE MDL1, MITOCHONDRIAL"/>
    <property type="match status" value="1"/>
</dbReference>
<evidence type="ECO:0000256" key="3">
    <source>
        <dbReference type="ARBA" id="ARBA00022741"/>
    </source>
</evidence>
<reference evidence="10 11" key="1">
    <citation type="submission" date="2021-03" db="EMBL/GenBank/DDBJ databases">
        <title>Complete genome of Parasphingorhabdus_sp.JHSY0214.</title>
        <authorList>
            <person name="Yoo J.H."/>
            <person name="Bae J.W."/>
        </authorList>
    </citation>
    <scope>NUCLEOTIDE SEQUENCE [LARGE SCALE GENOMIC DNA]</scope>
    <source>
        <strain evidence="10 11">JHSY0214</strain>
    </source>
</reference>
<dbReference type="Proteomes" id="UP000663923">
    <property type="component" value="Chromosome"/>
</dbReference>
<dbReference type="InterPro" id="IPR003439">
    <property type="entry name" value="ABC_transporter-like_ATP-bd"/>
</dbReference>
<keyword evidence="11" id="KW-1185">Reference proteome</keyword>
<evidence type="ECO:0000256" key="7">
    <source>
        <dbReference type="SAM" id="Phobius"/>
    </source>
</evidence>
<evidence type="ECO:0000256" key="4">
    <source>
        <dbReference type="ARBA" id="ARBA00022840"/>
    </source>
</evidence>
<evidence type="ECO:0000256" key="6">
    <source>
        <dbReference type="ARBA" id="ARBA00023136"/>
    </source>
</evidence>
<dbReference type="PROSITE" id="PS50893">
    <property type="entry name" value="ABC_TRANSPORTER_2"/>
    <property type="match status" value="1"/>
</dbReference>
<evidence type="ECO:0000256" key="5">
    <source>
        <dbReference type="ARBA" id="ARBA00022989"/>
    </source>
</evidence>
<accession>A0ABX7T5N3</accession>
<feature type="domain" description="ABC transporter" evidence="8">
    <location>
        <begin position="345"/>
        <end position="559"/>
    </location>
</feature>
<evidence type="ECO:0000313" key="11">
    <source>
        <dbReference type="Proteomes" id="UP000663923"/>
    </source>
</evidence>
<dbReference type="InterPro" id="IPR036640">
    <property type="entry name" value="ABC1_TM_sf"/>
</dbReference>
<dbReference type="SUPFAM" id="SSF52540">
    <property type="entry name" value="P-loop containing nucleoside triphosphate hydrolases"/>
    <property type="match status" value="1"/>
</dbReference>
<keyword evidence="3" id="KW-0547">Nucleotide-binding</keyword>
<dbReference type="SUPFAM" id="SSF90123">
    <property type="entry name" value="ABC transporter transmembrane region"/>
    <property type="match status" value="1"/>
</dbReference>
<feature type="domain" description="ABC transmembrane type-1" evidence="9">
    <location>
        <begin position="32"/>
        <end position="311"/>
    </location>
</feature>
<dbReference type="EMBL" id="CP071794">
    <property type="protein sequence ID" value="QTD56904.1"/>
    <property type="molecule type" value="Genomic_DNA"/>
</dbReference>
<feature type="transmembrane region" description="Helical" evidence="7">
    <location>
        <begin position="28"/>
        <end position="50"/>
    </location>
</feature>
<dbReference type="Pfam" id="PF00005">
    <property type="entry name" value="ABC_tran"/>
    <property type="match status" value="1"/>
</dbReference>